<accession>A0AAX6BG23</accession>
<reference evidence="2" key="1">
    <citation type="journal article" date="2024" name="Appl Microbiol">
        <title>Effect of kuratsuki Bacillus and Priestia on Taste of Sake.</title>
        <authorList>
            <person name="Kobayashi K."/>
            <person name="Nishida H."/>
        </authorList>
    </citation>
    <scope>NUCLEOTIDE SEQUENCE</scope>
    <source>
        <strain evidence="2">B-12</strain>
    </source>
</reference>
<dbReference type="SUPFAM" id="SSF53756">
    <property type="entry name" value="UDP-Glycosyltransferase/glycogen phosphorylase"/>
    <property type="match status" value="1"/>
</dbReference>
<name>A0AAX6BG23_PRIMG</name>
<evidence type="ECO:0000313" key="3">
    <source>
        <dbReference type="Proteomes" id="UP001165240"/>
    </source>
</evidence>
<dbReference type="AlphaFoldDB" id="A0AAX6BG23"/>
<dbReference type="RefSeq" id="WP_310876375.1">
    <property type="nucleotide sequence ID" value="NZ_BSYK01000001.1"/>
</dbReference>
<evidence type="ECO:0000313" key="2">
    <source>
        <dbReference type="EMBL" id="GMG72649.1"/>
    </source>
</evidence>
<evidence type="ECO:0000259" key="1">
    <source>
        <dbReference type="Pfam" id="PF13524"/>
    </source>
</evidence>
<dbReference type="EMBL" id="BSYK01000001">
    <property type="protein sequence ID" value="GMG72649.1"/>
    <property type="molecule type" value="Genomic_DNA"/>
</dbReference>
<dbReference type="InterPro" id="IPR055259">
    <property type="entry name" value="YkvP/CgeB_Glyco_trans-like"/>
</dbReference>
<proteinExistence type="predicted"/>
<comment type="caution">
    <text evidence="2">The sequence shown here is derived from an EMBL/GenBank/DDBJ whole genome shotgun (WGS) entry which is preliminary data.</text>
</comment>
<sequence length="886" mass="103315">MSNRFLPLYNQYRVEMKSLDFLLKAKQSYPKDILSLNKENWSIHTENVTVANEANSLYVDHTMSKRDSFYIAYLEENTNFSTGPMYDCQLEPDQKYLVNFNGLTDEHVKIDLFVISYKNQKKVNIQSVHLNRSQTIETEKDADAFRIAIRFIGKGSSVIQQVQFVELNTILESVSPSVQPKKEPINLEEYKWQHVINSNEMFNEKWFVPTAKNTAKVTFSSNCIHADFDFEEDEYQYISYREQNINFSQKSMKFPIEVNSEYRYEATVKGNKQDTAGVHFFLIFYSEKGTKEQVEVLNLNETKSIQLDSSVVSCRLAVKFFGKGFAQVEEIEIKRKRENNFLSHTHLRQLGFDIPKKLKDVKLAVICDDFTMQCLKPECDLITFGPDDWKAQFTINRPHALFVESAWHGNGGRWTRKVAKGNGKSNLDLFELINWCKENEIPTIFWNKEDPVHFNAFVDIAKHFDYIFTTDQNSVENYQKRANHKNVAALPFAAQPSIHNPVELYKRENGISFAGSYYAVKYLERQRDMNMLLESAAHYNLTIYDRNYGKNLIEFYFPEHLRQYTTNSLKPSEIDKAYKGYKVALNVNSVVDSPTMFSRRVFECLASNTPVVSTYSTGIENIFKDIVFMGTTEQEFEKEFDKLLHDEAYYRCRAHQGLRNVLQHHTYENRLEYVFNQAGFDLEATSVTIHVYSLVENSSEMRRVLDMFAQQSYDYKKLTFIQTKSFAYEQLKADLEKMNAVCVTEDEFKQLSLQDKTGYVAYFDSSNTYGEHYLVDLALATKYTTSEAIGKGSYYTFENQQFTLSYADKRHVYTSELNIDSCMLKLEVLREVSMNELVELFRLKGSVDFLFAKGYRLFSIDSYNFVRNLKKVPKQAKKQLNDLVNI</sequence>
<organism evidence="2 3">
    <name type="scientific">Priestia megaterium</name>
    <name type="common">Bacillus megaterium</name>
    <dbReference type="NCBI Taxonomy" id="1404"/>
    <lineage>
        <taxon>Bacteria</taxon>
        <taxon>Bacillati</taxon>
        <taxon>Bacillota</taxon>
        <taxon>Bacilli</taxon>
        <taxon>Bacillales</taxon>
        <taxon>Bacillaceae</taxon>
        <taxon>Priestia</taxon>
    </lineage>
</organism>
<dbReference type="Proteomes" id="UP001165240">
    <property type="component" value="Unassembled WGS sequence"/>
</dbReference>
<feature type="domain" description="Spore protein YkvP/CgeB glycosyl transferase-like" evidence="1">
    <location>
        <begin position="531"/>
        <end position="674"/>
    </location>
</feature>
<dbReference type="Pfam" id="PF13524">
    <property type="entry name" value="Glyco_trans_1_2"/>
    <property type="match status" value="1"/>
</dbReference>
<gene>
    <name evidence="2" type="ORF">ShirakiTB12_11170</name>
</gene>
<protein>
    <recommendedName>
        <fullName evidence="1">Spore protein YkvP/CgeB glycosyl transferase-like domain-containing protein</fullName>
    </recommendedName>
</protein>